<evidence type="ECO:0000256" key="8">
    <source>
        <dbReference type="SAM" id="MobiDB-lite"/>
    </source>
</evidence>
<feature type="domain" description="Histidine kinase" evidence="10">
    <location>
        <begin position="205"/>
        <end position="416"/>
    </location>
</feature>
<evidence type="ECO:0000256" key="2">
    <source>
        <dbReference type="ARBA" id="ARBA00004370"/>
    </source>
</evidence>
<evidence type="ECO:0000256" key="3">
    <source>
        <dbReference type="ARBA" id="ARBA00012438"/>
    </source>
</evidence>
<reference evidence="12" key="2">
    <citation type="submission" date="2016-11" db="EMBL/GenBank/DDBJ databases">
        <authorList>
            <person name="Varghese N."/>
            <person name="Submissions S."/>
        </authorList>
    </citation>
    <scope>NUCLEOTIDE SEQUENCE</scope>
    <source>
        <strain evidence="12">DSM 4029</strain>
    </source>
</reference>
<reference evidence="13" key="1">
    <citation type="submission" date="2016-11" db="EMBL/GenBank/DDBJ databases">
        <authorList>
            <person name="Jaros S."/>
            <person name="Januszkiewicz K."/>
            <person name="Wedrychowicz H."/>
        </authorList>
    </citation>
    <scope>NUCLEOTIDE SEQUENCE [LARGE SCALE GENOMIC DNA]</scope>
    <source>
        <strain evidence="13">DSM 4029</strain>
    </source>
</reference>
<dbReference type="Pfam" id="PF00512">
    <property type="entry name" value="HisKA"/>
    <property type="match status" value="1"/>
</dbReference>
<evidence type="ECO:0000256" key="1">
    <source>
        <dbReference type="ARBA" id="ARBA00000085"/>
    </source>
</evidence>
<keyword evidence="9" id="KW-1133">Transmembrane helix</keyword>
<dbReference type="EMBL" id="FQVY01000002">
    <property type="protein sequence ID" value="SHG13118.1"/>
    <property type="molecule type" value="Genomic_DNA"/>
</dbReference>
<evidence type="ECO:0000313" key="13">
    <source>
        <dbReference type="Proteomes" id="UP000184089"/>
    </source>
</evidence>
<dbReference type="Proteomes" id="UP000474718">
    <property type="component" value="Unassembled WGS sequence"/>
</dbReference>
<dbReference type="EMBL" id="WWVX01000002">
    <property type="protein sequence ID" value="MZL69136.1"/>
    <property type="molecule type" value="Genomic_DNA"/>
</dbReference>
<dbReference type="PANTHER" id="PTHR45453:SF1">
    <property type="entry name" value="PHOSPHATE REGULON SENSOR PROTEIN PHOR"/>
    <property type="match status" value="1"/>
</dbReference>
<feature type="compositionally biased region" description="Basic and acidic residues" evidence="8">
    <location>
        <begin position="59"/>
        <end position="69"/>
    </location>
</feature>
<dbReference type="InterPro" id="IPR036890">
    <property type="entry name" value="HATPase_C_sf"/>
</dbReference>
<dbReference type="SMART" id="SM00388">
    <property type="entry name" value="HisKA"/>
    <property type="match status" value="1"/>
</dbReference>
<dbReference type="RefSeq" id="WP_021658058.1">
    <property type="nucleotide sequence ID" value="NZ_FQVY01000002.1"/>
</dbReference>
<dbReference type="GO" id="GO:0000155">
    <property type="term" value="F:phosphorelay sensor kinase activity"/>
    <property type="evidence" value="ECO:0007669"/>
    <property type="project" value="InterPro"/>
</dbReference>
<evidence type="ECO:0000313" key="11">
    <source>
        <dbReference type="EMBL" id="MZL69136.1"/>
    </source>
</evidence>
<proteinExistence type="predicted"/>
<keyword evidence="14" id="KW-1185">Reference proteome</keyword>
<keyword evidence="9" id="KW-0472">Membrane</keyword>
<feature type="transmembrane region" description="Helical" evidence="9">
    <location>
        <begin position="160"/>
        <end position="184"/>
    </location>
</feature>
<dbReference type="InterPro" id="IPR003661">
    <property type="entry name" value="HisK_dim/P_dom"/>
</dbReference>
<keyword evidence="5" id="KW-0808">Transferase</keyword>
<dbReference type="Pfam" id="PF02518">
    <property type="entry name" value="HATPase_c"/>
    <property type="match status" value="1"/>
</dbReference>
<evidence type="ECO:0000256" key="6">
    <source>
        <dbReference type="ARBA" id="ARBA00022777"/>
    </source>
</evidence>
<dbReference type="Proteomes" id="UP000184089">
    <property type="component" value="Unassembled WGS sequence"/>
</dbReference>
<comment type="catalytic activity">
    <reaction evidence="1">
        <text>ATP + protein L-histidine = ADP + protein N-phospho-L-histidine.</text>
        <dbReference type="EC" id="2.7.13.3"/>
    </reaction>
</comment>
<evidence type="ECO:0000256" key="7">
    <source>
        <dbReference type="ARBA" id="ARBA00023012"/>
    </source>
</evidence>
<dbReference type="GO" id="GO:0004721">
    <property type="term" value="F:phosphoprotein phosphatase activity"/>
    <property type="evidence" value="ECO:0007669"/>
    <property type="project" value="TreeGrafter"/>
</dbReference>
<keyword evidence="9" id="KW-0812">Transmembrane</keyword>
<dbReference type="InterPro" id="IPR004358">
    <property type="entry name" value="Sig_transdc_His_kin-like_C"/>
</dbReference>
<dbReference type="SUPFAM" id="SSF47384">
    <property type="entry name" value="Homodimeric domain of signal transducing histidine kinase"/>
    <property type="match status" value="1"/>
</dbReference>
<dbReference type="InterPro" id="IPR005467">
    <property type="entry name" value="His_kinase_dom"/>
</dbReference>
<dbReference type="Gene3D" id="1.10.287.130">
    <property type="match status" value="1"/>
</dbReference>
<dbReference type="SMART" id="SM00387">
    <property type="entry name" value="HATPase_c"/>
    <property type="match status" value="1"/>
</dbReference>
<comment type="caution">
    <text evidence="12">The sequence shown here is derived from an EMBL/GenBank/DDBJ whole genome shotgun (WGS) entry which is preliminary data.</text>
</comment>
<organism evidence="12 13">
    <name type="scientific">Bittarella massiliensis</name>
    <name type="common">ex Durand et al. 2017</name>
    <dbReference type="NCBI Taxonomy" id="1720313"/>
    <lineage>
        <taxon>Bacteria</taxon>
        <taxon>Bacillati</taxon>
        <taxon>Bacillota</taxon>
        <taxon>Clostridia</taxon>
        <taxon>Eubacteriales</taxon>
        <taxon>Oscillospiraceae</taxon>
        <taxon>Bittarella (ex Durand et al. 2017)</taxon>
    </lineage>
</organism>
<dbReference type="CDD" id="cd00082">
    <property type="entry name" value="HisKA"/>
    <property type="match status" value="1"/>
</dbReference>
<sequence length="423" mass="45390">MIKRLQRKFVLIAMGSLLAVMVVLVGAINAVNFVQMDRRADRLLELISQNGGGFPAGGKEPHRGEKPQKEGLLGPGMTEETPFETRYFVVWADGAGQVSQLDTSHIAALSSQEARSLGEEVLASGRTGGYKGSYKYLKTASGSGSMVVFVDCSSQMRTGLFYLAVSCGVAAASFLVVLVLVSVFSRRAVRPVMESLEKQKQFITDAGHEIKTPLAVISANTDVLELESGANQWTESIRNQTARLERLVRDLLALSRMEEGRVALSLSDFSFSDVVAKAAEPFLAPARQRGQTLELAIEPGVSLCGDKGGVRQLVSVLLDNAVKYAGEGGRIQLRAGRRGRGAFLEVANTADNLPEGDLDRLFDRFYRADSSRARATGGYGIGLSIARAIAEAHGGRITARRGEGEIRFLVALRAAGEGPGGRK</sequence>
<dbReference type="AlphaFoldDB" id="A0AAQ1MDI8"/>
<comment type="subcellular location">
    <subcellularLocation>
        <location evidence="2">Membrane</location>
    </subcellularLocation>
</comment>
<evidence type="ECO:0000256" key="5">
    <source>
        <dbReference type="ARBA" id="ARBA00022679"/>
    </source>
</evidence>
<dbReference type="Gene3D" id="3.30.565.10">
    <property type="entry name" value="Histidine kinase-like ATPase, C-terminal domain"/>
    <property type="match status" value="1"/>
</dbReference>
<evidence type="ECO:0000256" key="4">
    <source>
        <dbReference type="ARBA" id="ARBA00022553"/>
    </source>
</evidence>
<dbReference type="InterPro" id="IPR050351">
    <property type="entry name" value="BphY/WalK/GraS-like"/>
</dbReference>
<accession>A0AAQ1MDI8</accession>
<evidence type="ECO:0000313" key="14">
    <source>
        <dbReference type="Proteomes" id="UP000474718"/>
    </source>
</evidence>
<protein>
    <recommendedName>
        <fullName evidence="3">histidine kinase</fullName>
        <ecNumber evidence="3">2.7.13.3</ecNumber>
    </recommendedName>
</protein>
<dbReference type="InterPro" id="IPR003594">
    <property type="entry name" value="HATPase_dom"/>
</dbReference>
<dbReference type="InterPro" id="IPR036097">
    <property type="entry name" value="HisK_dim/P_sf"/>
</dbReference>
<dbReference type="GO" id="GO:0005886">
    <property type="term" value="C:plasma membrane"/>
    <property type="evidence" value="ECO:0007669"/>
    <property type="project" value="TreeGrafter"/>
</dbReference>
<evidence type="ECO:0000259" key="10">
    <source>
        <dbReference type="PROSITE" id="PS50109"/>
    </source>
</evidence>
<dbReference type="EC" id="2.7.13.3" evidence="3"/>
<reference evidence="11 14" key="3">
    <citation type="journal article" date="2019" name="Nat. Med.">
        <title>A library of human gut bacterial isolates paired with longitudinal multiomics data enables mechanistic microbiome research.</title>
        <authorList>
            <person name="Poyet M."/>
            <person name="Groussin M."/>
            <person name="Gibbons S.M."/>
            <person name="Avila-Pacheco J."/>
            <person name="Jiang X."/>
            <person name="Kearney S.M."/>
            <person name="Perrotta A.R."/>
            <person name="Berdy B."/>
            <person name="Zhao S."/>
            <person name="Lieberman T.D."/>
            <person name="Swanson P.K."/>
            <person name="Smith M."/>
            <person name="Roesemann S."/>
            <person name="Alexander J.E."/>
            <person name="Rich S.A."/>
            <person name="Livny J."/>
            <person name="Vlamakis H."/>
            <person name="Clish C."/>
            <person name="Bullock K."/>
            <person name="Deik A."/>
            <person name="Scott J."/>
            <person name="Pierce K.A."/>
            <person name="Xavier R.J."/>
            <person name="Alm E.J."/>
        </authorList>
    </citation>
    <scope>NUCLEOTIDE SEQUENCE [LARGE SCALE GENOMIC DNA]</scope>
    <source>
        <strain evidence="11 14">BIOML-A2</strain>
    </source>
</reference>
<evidence type="ECO:0000313" key="12">
    <source>
        <dbReference type="EMBL" id="SHG13118.1"/>
    </source>
</evidence>
<feature type="region of interest" description="Disordered" evidence="8">
    <location>
        <begin position="53"/>
        <end position="76"/>
    </location>
</feature>
<dbReference type="SUPFAM" id="SSF55874">
    <property type="entry name" value="ATPase domain of HSP90 chaperone/DNA topoisomerase II/histidine kinase"/>
    <property type="match status" value="1"/>
</dbReference>
<dbReference type="PRINTS" id="PR00344">
    <property type="entry name" value="BCTRLSENSOR"/>
</dbReference>
<evidence type="ECO:0000256" key="9">
    <source>
        <dbReference type="SAM" id="Phobius"/>
    </source>
</evidence>
<gene>
    <name evidence="11" type="ORF">GT747_05050</name>
    <name evidence="12" type="ORF">SAMN05444424_1584</name>
</gene>
<name>A0AAQ1MDI8_9FIRM</name>
<dbReference type="PANTHER" id="PTHR45453">
    <property type="entry name" value="PHOSPHATE REGULON SENSOR PROTEIN PHOR"/>
    <property type="match status" value="1"/>
</dbReference>
<keyword evidence="7" id="KW-0902">Two-component regulatory system</keyword>
<keyword evidence="4" id="KW-0597">Phosphoprotein</keyword>
<dbReference type="GO" id="GO:0016036">
    <property type="term" value="P:cellular response to phosphate starvation"/>
    <property type="evidence" value="ECO:0007669"/>
    <property type="project" value="TreeGrafter"/>
</dbReference>
<keyword evidence="6 12" id="KW-0418">Kinase</keyword>
<dbReference type="PROSITE" id="PS50109">
    <property type="entry name" value="HIS_KIN"/>
    <property type="match status" value="1"/>
</dbReference>